<dbReference type="CDD" id="cd01949">
    <property type="entry name" value="GGDEF"/>
    <property type="match status" value="1"/>
</dbReference>
<evidence type="ECO:0000256" key="4">
    <source>
        <dbReference type="SAM" id="Phobius"/>
    </source>
</evidence>
<dbReference type="PROSITE" id="PS50887">
    <property type="entry name" value="GGDEF"/>
    <property type="match status" value="1"/>
</dbReference>
<comment type="catalytic activity">
    <reaction evidence="3">
        <text>2 GTP = 3',3'-c-di-GMP + 2 diphosphate</text>
        <dbReference type="Rhea" id="RHEA:24898"/>
        <dbReference type="ChEBI" id="CHEBI:33019"/>
        <dbReference type="ChEBI" id="CHEBI:37565"/>
        <dbReference type="ChEBI" id="CHEBI:58805"/>
        <dbReference type="EC" id="2.7.7.65"/>
    </reaction>
</comment>
<feature type="transmembrane region" description="Helical" evidence="4">
    <location>
        <begin position="21"/>
        <end position="40"/>
    </location>
</feature>
<evidence type="ECO:0000313" key="6">
    <source>
        <dbReference type="EMBL" id="TPG11121.1"/>
    </source>
</evidence>
<dbReference type="RefSeq" id="WP_140648331.1">
    <property type="nucleotide sequence ID" value="NZ_RCZB01000002.1"/>
</dbReference>
<feature type="transmembrane region" description="Helical" evidence="4">
    <location>
        <begin position="55"/>
        <end position="73"/>
    </location>
</feature>
<keyword evidence="4" id="KW-0472">Membrane</keyword>
<dbReference type="Pfam" id="PF00990">
    <property type="entry name" value="GGDEF"/>
    <property type="match status" value="1"/>
</dbReference>
<feature type="transmembrane region" description="Helical" evidence="4">
    <location>
        <begin position="257"/>
        <end position="282"/>
    </location>
</feature>
<dbReference type="PANTHER" id="PTHR45138:SF9">
    <property type="entry name" value="DIGUANYLATE CYCLASE DGCM-RELATED"/>
    <property type="match status" value="1"/>
</dbReference>
<gene>
    <name evidence="6" type="ORF">EAH88_00775</name>
</gene>
<dbReference type="OrthoDB" id="9803824at2"/>
<dbReference type="PANTHER" id="PTHR45138">
    <property type="entry name" value="REGULATORY COMPONENTS OF SENSORY TRANSDUCTION SYSTEM"/>
    <property type="match status" value="1"/>
</dbReference>
<dbReference type="SMART" id="SM00267">
    <property type="entry name" value="GGDEF"/>
    <property type="match status" value="1"/>
</dbReference>
<dbReference type="InterPro" id="IPR029787">
    <property type="entry name" value="Nucleotide_cyclase"/>
</dbReference>
<feature type="transmembrane region" description="Helical" evidence="4">
    <location>
        <begin position="226"/>
        <end position="245"/>
    </location>
</feature>
<keyword evidence="4" id="KW-1133">Transmembrane helix</keyword>
<evidence type="ECO:0000259" key="5">
    <source>
        <dbReference type="PROSITE" id="PS50887"/>
    </source>
</evidence>
<proteinExistence type="predicted"/>
<evidence type="ECO:0000256" key="2">
    <source>
        <dbReference type="ARBA" id="ARBA00012528"/>
    </source>
</evidence>
<dbReference type="SUPFAM" id="SSF55073">
    <property type="entry name" value="Nucleotide cyclase"/>
    <property type="match status" value="1"/>
</dbReference>
<dbReference type="InterPro" id="IPR050469">
    <property type="entry name" value="Diguanylate_Cyclase"/>
</dbReference>
<dbReference type="NCBIfam" id="TIGR00254">
    <property type="entry name" value="GGDEF"/>
    <property type="match status" value="1"/>
</dbReference>
<sequence length="468" mass="50637">MIEVPFHQDSQVVRGFIRFSRTIAVLMIAVASIVLVAWWWDARLPTAVVPGQRSMKVNAAIGFALSGSALLLSQGSGRVRSRLGPWLSLAVMGIGLATLAEYVWSLDIGIDRLLDDSFARQPDPLSGRMAELVATAFVLLGGLGVMVSTRRWLYLREGLAVVLLAIAMTGLASYGFALAGRDSGPFNRVPIYTTLLLLLATLGWIASTPTIGLTRVTTADTLGGAFARRLLLPALLMPVIVAFVFEMLQSRLGLSEALAFSFVALFSGGAVAWLVWWVATLLDKLERQRRKSLLLRNDADTDTLTGLANRRAFDDALANLLRGQREHDMRFSLLMLDLDRFKSYNDDFGHLAGDEVLRITGHLLGAALRPSDLAARYGGEEFALLLPDTDVTRAGEVAARILDAFRGFAWPQRAVTISIGVAQSAPSDGSTDLIQRADAMLYDAKHAGRDRVMVATAVVSPGAVRSGT</sequence>
<protein>
    <recommendedName>
        <fullName evidence="2">diguanylate cyclase</fullName>
        <ecNumber evidence="2">2.7.7.65</ecNumber>
    </recommendedName>
</protein>
<keyword evidence="4" id="KW-0812">Transmembrane</keyword>
<feature type="domain" description="GGDEF" evidence="5">
    <location>
        <begin position="329"/>
        <end position="457"/>
    </location>
</feature>
<dbReference type="InterPro" id="IPR043128">
    <property type="entry name" value="Rev_trsase/Diguanyl_cyclase"/>
</dbReference>
<dbReference type="InterPro" id="IPR000160">
    <property type="entry name" value="GGDEF_dom"/>
</dbReference>
<dbReference type="FunFam" id="3.30.70.270:FF:000001">
    <property type="entry name" value="Diguanylate cyclase domain protein"/>
    <property type="match status" value="1"/>
</dbReference>
<dbReference type="Gene3D" id="3.30.70.270">
    <property type="match status" value="1"/>
</dbReference>
<feature type="transmembrane region" description="Helical" evidence="4">
    <location>
        <begin position="85"/>
        <end position="105"/>
    </location>
</feature>
<comment type="cofactor">
    <cofactor evidence="1">
        <name>Mg(2+)</name>
        <dbReference type="ChEBI" id="CHEBI:18420"/>
    </cofactor>
</comment>
<organism evidence="6 7">
    <name type="scientific">Rhodanobacter glycinis</name>
    <dbReference type="NCBI Taxonomy" id="582702"/>
    <lineage>
        <taxon>Bacteria</taxon>
        <taxon>Pseudomonadati</taxon>
        <taxon>Pseudomonadota</taxon>
        <taxon>Gammaproteobacteria</taxon>
        <taxon>Lysobacterales</taxon>
        <taxon>Rhodanobacteraceae</taxon>
        <taxon>Rhodanobacter</taxon>
    </lineage>
</organism>
<dbReference type="EC" id="2.7.7.65" evidence="2"/>
<accession>A0A502FGY0</accession>
<dbReference type="GO" id="GO:0052621">
    <property type="term" value="F:diguanylate cyclase activity"/>
    <property type="evidence" value="ECO:0007669"/>
    <property type="project" value="UniProtKB-EC"/>
</dbReference>
<dbReference type="AlphaFoldDB" id="A0A502FGY0"/>
<feature type="transmembrane region" description="Helical" evidence="4">
    <location>
        <begin position="191"/>
        <end position="214"/>
    </location>
</feature>
<dbReference type="GO" id="GO:1902201">
    <property type="term" value="P:negative regulation of bacterial-type flagellum-dependent cell motility"/>
    <property type="evidence" value="ECO:0007669"/>
    <property type="project" value="TreeGrafter"/>
</dbReference>
<reference evidence="6 7" key="1">
    <citation type="journal article" date="2019" name="Environ. Microbiol.">
        <title>Species interactions and distinct microbial communities in high Arctic permafrost affected cryosols are associated with the CH4 and CO2 gas fluxes.</title>
        <authorList>
            <person name="Altshuler I."/>
            <person name="Hamel J."/>
            <person name="Turney S."/>
            <person name="Magnuson E."/>
            <person name="Levesque R."/>
            <person name="Greer C."/>
            <person name="Whyte L.G."/>
        </authorList>
    </citation>
    <scope>NUCLEOTIDE SEQUENCE [LARGE SCALE GENOMIC DNA]</scope>
    <source>
        <strain evidence="6 7">S13Y</strain>
    </source>
</reference>
<evidence type="ECO:0000256" key="1">
    <source>
        <dbReference type="ARBA" id="ARBA00001946"/>
    </source>
</evidence>
<evidence type="ECO:0000313" key="7">
    <source>
        <dbReference type="Proteomes" id="UP000319486"/>
    </source>
</evidence>
<feature type="transmembrane region" description="Helical" evidence="4">
    <location>
        <begin position="125"/>
        <end position="147"/>
    </location>
</feature>
<comment type="caution">
    <text evidence="6">The sequence shown here is derived from an EMBL/GenBank/DDBJ whole genome shotgun (WGS) entry which is preliminary data.</text>
</comment>
<name>A0A502FGY0_9GAMM</name>
<dbReference type="GO" id="GO:0005886">
    <property type="term" value="C:plasma membrane"/>
    <property type="evidence" value="ECO:0007669"/>
    <property type="project" value="TreeGrafter"/>
</dbReference>
<dbReference type="Proteomes" id="UP000319486">
    <property type="component" value="Unassembled WGS sequence"/>
</dbReference>
<feature type="transmembrane region" description="Helical" evidence="4">
    <location>
        <begin position="159"/>
        <end position="179"/>
    </location>
</feature>
<dbReference type="EMBL" id="RCZO01000001">
    <property type="protein sequence ID" value="TPG11121.1"/>
    <property type="molecule type" value="Genomic_DNA"/>
</dbReference>
<evidence type="ECO:0000256" key="3">
    <source>
        <dbReference type="ARBA" id="ARBA00034247"/>
    </source>
</evidence>
<dbReference type="GO" id="GO:0043709">
    <property type="term" value="P:cell adhesion involved in single-species biofilm formation"/>
    <property type="evidence" value="ECO:0007669"/>
    <property type="project" value="TreeGrafter"/>
</dbReference>
<keyword evidence="7" id="KW-1185">Reference proteome</keyword>